<evidence type="ECO:0000313" key="2">
    <source>
        <dbReference type="EMBL" id="MDQ0115016.1"/>
    </source>
</evidence>
<proteinExistence type="predicted"/>
<dbReference type="Proteomes" id="UP001229346">
    <property type="component" value="Unassembled WGS sequence"/>
</dbReference>
<name>A0ABT9U7K5_PAEHA</name>
<keyword evidence="3" id="KW-1185">Reference proteome</keyword>
<dbReference type="PANTHER" id="PTHR41307">
    <property type="entry name" value="MEMBRANE PROTEIN-RELATED"/>
    <property type="match status" value="1"/>
</dbReference>
<comment type="caution">
    <text evidence="2">The sequence shown here is derived from an EMBL/GenBank/DDBJ whole genome shotgun (WGS) entry which is preliminary data.</text>
</comment>
<keyword evidence="1" id="KW-0472">Membrane</keyword>
<dbReference type="InterPro" id="IPR009214">
    <property type="entry name" value="DUF1129"/>
</dbReference>
<sequence length="225" mass="25939">MNAKDLIQLNNQKRKELTKENEEYYGNMLVYIRSHVSISEQQSEDLLMELLDHLLEAQAEGKRAEDVFGENLAAYCDEIIKQLPKEKSKITAFFIGFLLFQLVGWMALGEGAVDIALRFFKDIDHTVYLGTALVSFLISAVIIFLAVYLILKWVQQSVYKELNKMKDFVLLFFIAVIFIIGIIFLPRLVPPFGYAIEFGGYVYLIGGVAIIYITKWLDRKYRITK</sequence>
<dbReference type="RefSeq" id="WP_307206393.1">
    <property type="nucleotide sequence ID" value="NZ_JAUSSU010000009.1"/>
</dbReference>
<evidence type="ECO:0000256" key="1">
    <source>
        <dbReference type="SAM" id="Phobius"/>
    </source>
</evidence>
<dbReference type="EMBL" id="JAUSSU010000009">
    <property type="protein sequence ID" value="MDQ0115016.1"/>
    <property type="molecule type" value="Genomic_DNA"/>
</dbReference>
<feature type="transmembrane region" description="Helical" evidence="1">
    <location>
        <begin position="168"/>
        <end position="186"/>
    </location>
</feature>
<accession>A0ABT9U7K5</accession>
<dbReference type="Pfam" id="PF06570">
    <property type="entry name" value="DUF1129"/>
    <property type="match status" value="1"/>
</dbReference>
<protein>
    <submittedName>
        <fullName evidence="2">DNA-binding ferritin-like protein (Dps family)</fullName>
    </submittedName>
</protein>
<dbReference type="SUPFAM" id="SSF158560">
    <property type="entry name" value="BH3980-like"/>
    <property type="match status" value="1"/>
</dbReference>
<gene>
    <name evidence="2" type="ORF">J2T15_004473</name>
</gene>
<dbReference type="PANTHER" id="PTHR41307:SF1">
    <property type="entry name" value="MEMBRANE PROTEIN"/>
    <property type="match status" value="1"/>
</dbReference>
<dbReference type="Gene3D" id="1.10.1900.10">
    <property type="entry name" value="c-terminal domain of poly(a) binding protein"/>
    <property type="match status" value="1"/>
</dbReference>
<keyword evidence="1" id="KW-0812">Transmembrane</keyword>
<feature type="transmembrane region" description="Helical" evidence="1">
    <location>
        <begin position="90"/>
        <end position="108"/>
    </location>
</feature>
<organism evidence="2 3">
    <name type="scientific">Paenibacillus harenae</name>
    <dbReference type="NCBI Taxonomy" id="306543"/>
    <lineage>
        <taxon>Bacteria</taxon>
        <taxon>Bacillati</taxon>
        <taxon>Bacillota</taxon>
        <taxon>Bacilli</taxon>
        <taxon>Bacillales</taxon>
        <taxon>Paenibacillaceae</taxon>
        <taxon>Paenibacillus</taxon>
    </lineage>
</organism>
<feature type="transmembrane region" description="Helical" evidence="1">
    <location>
        <begin position="192"/>
        <end position="213"/>
    </location>
</feature>
<feature type="transmembrane region" description="Helical" evidence="1">
    <location>
        <begin position="128"/>
        <end position="148"/>
    </location>
</feature>
<keyword evidence="1" id="KW-1133">Transmembrane helix</keyword>
<reference evidence="2 3" key="1">
    <citation type="submission" date="2023-07" db="EMBL/GenBank/DDBJ databases">
        <title>Sorghum-associated microbial communities from plants grown in Nebraska, USA.</title>
        <authorList>
            <person name="Schachtman D."/>
        </authorList>
    </citation>
    <scope>NUCLEOTIDE SEQUENCE [LARGE SCALE GENOMIC DNA]</scope>
    <source>
        <strain evidence="2 3">CC482</strain>
    </source>
</reference>
<evidence type="ECO:0000313" key="3">
    <source>
        <dbReference type="Proteomes" id="UP001229346"/>
    </source>
</evidence>